<gene>
    <name evidence="2" type="ORF">SCF082_LOCUS11950</name>
</gene>
<dbReference type="EMBL" id="CAXAMM010007180">
    <property type="protein sequence ID" value="CAK9013490.1"/>
    <property type="molecule type" value="Genomic_DNA"/>
</dbReference>
<name>A0ABP0JGT4_9DINO</name>
<feature type="region of interest" description="Disordered" evidence="1">
    <location>
        <begin position="307"/>
        <end position="326"/>
    </location>
</feature>
<keyword evidence="3" id="KW-1185">Reference proteome</keyword>
<dbReference type="Proteomes" id="UP001642464">
    <property type="component" value="Unassembled WGS sequence"/>
</dbReference>
<protein>
    <submittedName>
        <fullName evidence="2">Copia protein</fullName>
    </submittedName>
</protein>
<reference evidence="2 3" key="1">
    <citation type="submission" date="2024-02" db="EMBL/GenBank/DDBJ databases">
        <authorList>
            <person name="Chen Y."/>
            <person name="Shah S."/>
            <person name="Dougan E. K."/>
            <person name="Thang M."/>
            <person name="Chan C."/>
        </authorList>
    </citation>
    <scope>NUCLEOTIDE SEQUENCE [LARGE SCALE GENOMIC DNA]</scope>
</reference>
<evidence type="ECO:0000256" key="1">
    <source>
        <dbReference type="SAM" id="MobiDB-lite"/>
    </source>
</evidence>
<comment type="caution">
    <text evidence="2">The sequence shown here is derived from an EMBL/GenBank/DDBJ whole genome shotgun (WGS) entry which is preliminary data.</text>
</comment>
<proteinExistence type="predicted"/>
<feature type="compositionally biased region" description="Basic and acidic residues" evidence="1">
    <location>
        <begin position="307"/>
        <end position="317"/>
    </location>
</feature>
<organism evidence="2 3">
    <name type="scientific">Durusdinium trenchii</name>
    <dbReference type="NCBI Taxonomy" id="1381693"/>
    <lineage>
        <taxon>Eukaryota</taxon>
        <taxon>Sar</taxon>
        <taxon>Alveolata</taxon>
        <taxon>Dinophyceae</taxon>
        <taxon>Suessiales</taxon>
        <taxon>Symbiodiniaceae</taxon>
        <taxon>Durusdinium</taxon>
    </lineage>
</organism>
<sequence>MPRFMDKPMHRGNGSCNVCDVVTNLSWQQRSLDPCIFIKRNGDIPVAVLGIHVDDVRQQSWNQDVIITKVTLSQFGSLEWMAGATRPDIAADVSLLQKSMDELKHQGLIEAKAVLKYVKATASSFIVMKPVDTEKMVIVTFGDAAFANAPSNKSQGGYVTVACTEDSLQGEGDASLLDWKSYWRQRVLRSTLAAEAASLDRAEDGANFVSAFTGELFLPGYVASRSGKSLFPIWPVTHARSLYDAIHRLATSFAEKRVEIDIAALRQCCRSLRWVPTEVMLADGFTKRSRALRDKLRRWQEDPKISLTEARDAHDEDVQGPWRSQA</sequence>
<evidence type="ECO:0000313" key="2">
    <source>
        <dbReference type="EMBL" id="CAK9013490.1"/>
    </source>
</evidence>
<accession>A0ABP0JGT4</accession>
<evidence type="ECO:0000313" key="3">
    <source>
        <dbReference type="Proteomes" id="UP001642464"/>
    </source>
</evidence>